<keyword evidence="4" id="KW-0560">Oxidoreductase</keyword>
<dbReference type="GO" id="GO:0016491">
    <property type="term" value="F:oxidoreductase activity"/>
    <property type="evidence" value="ECO:0007669"/>
    <property type="project" value="UniProtKB-KW"/>
</dbReference>
<keyword evidence="1" id="KW-0004">4Fe-4S</keyword>
<organism evidence="8 9">
    <name type="scientific">Micromonospora pisi</name>
    <dbReference type="NCBI Taxonomy" id="589240"/>
    <lineage>
        <taxon>Bacteria</taxon>
        <taxon>Bacillati</taxon>
        <taxon>Actinomycetota</taxon>
        <taxon>Actinomycetes</taxon>
        <taxon>Micromonosporales</taxon>
        <taxon>Micromonosporaceae</taxon>
        <taxon>Micromonospora</taxon>
    </lineage>
</organism>
<evidence type="ECO:0000313" key="9">
    <source>
        <dbReference type="Proteomes" id="UP000277671"/>
    </source>
</evidence>
<reference evidence="8 9" key="1">
    <citation type="submission" date="2018-10" db="EMBL/GenBank/DDBJ databases">
        <title>Sequencing the genomes of 1000 actinobacteria strains.</title>
        <authorList>
            <person name="Klenk H.-P."/>
        </authorList>
    </citation>
    <scope>NUCLEOTIDE SEQUENCE [LARGE SCALE GENOMIC DNA]</scope>
    <source>
        <strain evidence="8 9">DSM 45175</strain>
    </source>
</reference>
<keyword evidence="5" id="KW-0408">Iron</keyword>
<proteinExistence type="predicted"/>
<sequence>MPDRGAGAAAGVPVGWACPGRSIRRVWSPRGRSAPDACPGALRVHVAADGNLARVRVPGGRLHADQLAALAAAASELGDGGLELTSRGNVQLRGLPAGAERELAARLWAAGLLPSETHERVRNVIASTLSGRAEGGRFDLRTLVDELDQGLCADPALAELPGRFLFTVDDGRGDVTGFGADVGLFAVASDTLAVLLGGTDTGVRLPPAAGAGTALRAARAFLAEYTAQGGTAWRLTELDDGVPRVAHRLRSALDPAFVGSPGGLADAPAPTRPPVGRIAQIDGRLALALMVPLGRLTLAQVDVLEAAARAGAHEINITPWRTVVVPDLGTGEAERRLAALTGEGLVADTSAGWVGVTGCTGRPGCAKALADVRADANRVHPVAAPGPAGLPVHWVGCERRCGRPVDRHVEVLATVDGYQVSLDGRPRSRSATLDETAAAIAAARRGT</sequence>
<comment type="caution">
    <text evidence="8">The sequence shown here is derived from an EMBL/GenBank/DDBJ whole genome shotgun (WGS) entry which is preliminary data.</text>
</comment>
<evidence type="ECO:0000256" key="6">
    <source>
        <dbReference type="ARBA" id="ARBA00023014"/>
    </source>
</evidence>
<name>A0A495JU60_9ACTN</name>
<accession>A0A495JU60</accession>
<evidence type="ECO:0000259" key="7">
    <source>
        <dbReference type="Pfam" id="PF03460"/>
    </source>
</evidence>
<dbReference type="GO" id="GO:0046872">
    <property type="term" value="F:metal ion binding"/>
    <property type="evidence" value="ECO:0007669"/>
    <property type="project" value="UniProtKB-KW"/>
</dbReference>
<dbReference type="EMBL" id="RBKT01000001">
    <property type="protein sequence ID" value="RKR92371.1"/>
    <property type="molecule type" value="Genomic_DNA"/>
</dbReference>
<dbReference type="Pfam" id="PF03460">
    <property type="entry name" value="NIR_SIR_ferr"/>
    <property type="match status" value="2"/>
</dbReference>
<dbReference type="SUPFAM" id="SSF56014">
    <property type="entry name" value="Nitrite and sulphite reductase 4Fe-4S domain-like"/>
    <property type="match status" value="2"/>
</dbReference>
<dbReference type="InterPro" id="IPR051329">
    <property type="entry name" value="NIR_SIR_4Fe-4S"/>
</dbReference>
<dbReference type="Proteomes" id="UP000277671">
    <property type="component" value="Unassembled WGS sequence"/>
</dbReference>
<dbReference type="PANTHER" id="PTHR32439:SF9">
    <property type="entry name" value="BLR3264 PROTEIN"/>
    <property type="match status" value="1"/>
</dbReference>
<dbReference type="Gene3D" id="3.90.480.10">
    <property type="entry name" value="Sulfite Reductase Hemoprotein,Domain 2"/>
    <property type="match status" value="1"/>
</dbReference>
<dbReference type="AlphaFoldDB" id="A0A495JU60"/>
<evidence type="ECO:0000256" key="4">
    <source>
        <dbReference type="ARBA" id="ARBA00023002"/>
    </source>
</evidence>
<feature type="domain" description="Nitrite/Sulfite reductase ferredoxin-like" evidence="7">
    <location>
        <begin position="52"/>
        <end position="107"/>
    </location>
</feature>
<keyword evidence="3" id="KW-0479">Metal-binding</keyword>
<dbReference type="InterPro" id="IPR012798">
    <property type="entry name" value="Cbl_synth_CobG-like"/>
</dbReference>
<gene>
    <name evidence="8" type="ORF">BDK92_6809</name>
</gene>
<dbReference type="InterPro" id="IPR045854">
    <property type="entry name" value="NO2/SO3_Rdtase_4Fe4S_sf"/>
</dbReference>
<dbReference type="SUPFAM" id="SSF55124">
    <property type="entry name" value="Nitrite/Sulfite reductase N-terminal domain-like"/>
    <property type="match status" value="2"/>
</dbReference>
<evidence type="ECO:0000313" key="8">
    <source>
        <dbReference type="EMBL" id="RKR92371.1"/>
    </source>
</evidence>
<evidence type="ECO:0000256" key="5">
    <source>
        <dbReference type="ARBA" id="ARBA00023004"/>
    </source>
</evidence>
<keyword evidence="6" id="KW-0411">Iron-sulfur</keyword>
<keyword evidence="9" id="KW-1185">Reference proteome</keyword>
<evidence type="ECO:0000256" key="1">
    <source>
        <dbReference type="ARBA" id="ARBA00022485"/>
    </source>
</evidence>
<dbReference type="InterPro" id="IPR005117">
    <property type="entry name" value="NiRdtase/SiRdtase_haem-b_fer"/>
</dbReference>
<dbReference type="OrthoDB" id="105450at2"/>
<evidence type="ECO:0000256" key="2">
    <source>
        <dbReference type="ARBA" id="ARBA00022617"/>
    </source>
</evidence>
<dbReference type="NCBIfam" id="TIGR02435">
    <property type="entry name" value="CobG"/>
    <property type="match status" value="1"/>
</dbReference>
<dbReference type="InterPro" id="IPR036136">
    <property type="entry name" value="Nit/Sulf_reduc_fer-like_dom_sf"/>
</dbReference>
<dbReference type="GO" id="GO:0051539">
    <property type="term" value="F:4 iron, 4 sulfur cluster binding"/>
    <property type="evidence" value="ECO:0007669"/>
    <property type="project" value="UniProtKB-KW"/>
</dbReference>
<keyword evidence="2" id="KW-0349">Heme</keyword>
<dbReference type="Gene3D" id="3.30.413.10">
    <property type="entry name" value="Sulfite Reductase Hemoprotein, domain 1"/>
    <property type="match status" value="2"/>
</dbReference>
<feature type="domain" description="Nitrite/Sulfite reductase ferredoxin-like" evidence="7">
    <location>
        <begin position="279"/>
        <end position="339"/>
    </location>
</feature>
<dbReference type="PANTHER" id="PTHR32439">
    <property type="entry name" value="FERREDOXIN--NITRITE REDUCTASE, CHLOROPLASTIC"/>
    <property type="match status" value="1"/>
</dbReference>
<evidence type="ECO:0000256" key="3">
    <source>
        <dbReference type="ARBA" id="ARBA00022723"/>
    </source>
</evidence>
<protein>
    <submittedName>
        <fullName evidence="8">Precorrin-3B synthase</fullName>
    </submittedName>
</protein>